<comment type="caution">
    <text evidence="2">The sequence shown here is derived from an EMBL/GenBank/DDBJ whole genome shotgun (WGS) entry which is preliminary data.</text>
</comment>
<keyword evidence="3" id="KW-1185">Reference proteome</keyword>
<evidence type="ECO:0000313" key="2">
    <source>
        <dbReference type="EMBL" id="ODN42271.1"/>
    </source>
</evidence>
<dbReference type="EMBL" id="MDTU01000001">
    <property type="protein sequence ID" value="ODN42271.1"/>
    <property type="molecule type" value="Genomic_DNA"/>
</dbReference>
<dbReference type="RefSeq" id="WP_069312068.1">
    <property type="nucleotide sequence ID" value="NZ_MDTU01000001.1"/>
</dbReference>
<evidence type="ECO:0000256" key="1">
    <source>
        <dbReference type="SAM" id="MobiDB-lite"/>
    </source>
</evidence>
<organism evidence="2 3">
    <name type="scientific">Piscirickettsia litoralis</name>
    <dbReference type="NCBI Taxonomy" id="1891921"/>
    <lineage>
        <taxon>Bacteria</taxon>
        <taxon>Pseudomonadati</taxon>
        <taxon>Pseudomonadota</taxon>
        <taxon>Gammaproteobacteria</taxon>
        <taxon>Thiotrichales</taxon>
        <taxon>Piscirickettsiaceae</taxon>
        <taxon>Piscirickettsia</taxon>
    </lineage>
</organism>
<feature type="compositionally biased region" description="Low complexity" evidence="1">
    <location>
        <begin position="207"/>
        <end position="220"/>
    </location>
</feature>
<sequence>MEGYAKGPIDRDLLEKRLSDKDSSANMKYEAALLLELIDNGTKIYGIEPKKQNELTSSKTMQHAAFMTLVRECLDEMKADHPELTEIEIEKLWGSIKKLEKESIGSCCWSKEPKDSEEFQNLAIAEIGNFQLESRIRLKNNKKFADIAKAYLQDDEKAVMIVGSDHLQDQDGIPSVQSEIAKNNGSVMELNLDSDSDCFKYEKQSDSDNSSKISKNNIQIAPDLPRTQQEIEKLDQLVRTQTPEKVSISSIFFNLFTTSSENTSAPAIKKSM</sequence>
<dbReference type="Proteomes" id="UP000094329">
    <property type="component" value="Unassembled WGS sequence"/>
</dbReference>
<proteinExistence type="predicted"/>
<evidence type="ECO:0000313" key="3">
    <source>
        <dbReference type="Proteomes" id="UP000094329"/>
    </source>
</evidence>
<protein>
    <submittedName>
        <fullName evidence="2">Uncharacterized protein</fullName>
    </submittedName>
</protein>
<name>A0ABX3A075_9GAMM</name>
<gene>
    <name evidence="2" type="ORF">BGC07_04135</name>
</gene>
<feature type="region of interest" description="Disordered" evidence="1">
    <location>
        <begin position="202"/>
        <end position="224"/>
    </location>
</feature>
<accession>A0ABX3A075</accession>
<reference evidence="2 3" key="1">
    <citation type="submission" date="2016-08" db="EMBL/GenBank/DDBJ databases">
        <title>Draft genome sequence of Candidatus Piscirickettsia litoralis, from seawater.</title>
        <authorList>
            <person name="Wan X."/>
            <person name="Lee A.J."/>
            <person name="Hou S."/>
            <person name="Donachie S.P."/>
        </authorList>
    </citation>
    <scope>NUCLEOTIDE SEQUENCE [LARGE SCALE GENOMIC DNA]</scope>
    <source>
        <strain evidence="2 3">Y2</strain>
    </source>
</reference>